<organism evidence="2 3">
    <name type="scientific">Gossypium stocksii</name>
    <dbReference type="NCBI Taxonomy" id="47602"/>
    <lineage>
        <taxon>Eukaryota</taxon>
        <taxon>Viridiplantae</taxon>
        <taxon>Streptophyta</taxon>
        <taxon>Embryophyta</taxon>
        <taxon>Tracheophyta</taxon>
        <taxon>Spermatophyta</taxon>
        <taxon>Magnoliopsida</taxon>
        <taxon>eudicotyledons</taxon>
        <taxon>Gunneridae</taxon>
        <taxon>Pentapetalae</taxon>
        <taxon>rosids</taxon>
        <taxon>malvids</taxon>
        <taxon>Malvales</taxon>
        <taxon>Malvaceae</taxon>
        <taxon>Malvoideae</taxon>
        <taxon>Gossypium</taxon>
    </lineage>
</organism>
<dbReference type="Pfam" id="PF13456">
    <property type="entry name" value="RVT_3"/>
    <property type="match status" value="1"/>
</dbReference>
<keyword evidence="3" id="KW-1185">Reference proteome</keyword>
<dbReference type="Proteomes" id="UP000828251">
    <property type="component" value="Unassembled WGS sequence"/>
</dbReference>
<gene>
    <name evidence="2" type="ORF">J1N35_005596</name>
</gene>
<evidence type="ECO:0000259" key="1">
    <source>
        <dbReference type="Pfam" id="PF13456"/>
    </source>
</evidence>
<feature type="domain" description="RNase H type-1" evidence="1">
    <location>
        <begin position="51"/>
        <end position="118"/>
    </location>
</feature>
<proteinExistence type="predicted"/>
<dbReference type="EMBL" id="JAIQCV010000002">
    <property type="protein sequence ID" value="KAH1122436.1"/>
    <property type="molecule type" value="Genomic_DNA"/>
</dbReference>
<reference evidence="2 3" key="1">
    <citation type="journal article" date="2021" name="Plant Biotechnol. J.">
        <title>Multi-omics assisted identification of the key and species-specific regulatory components of drought-tolerant mechanisms in Gossypium stocksii.</title>
        <authorList>
            <person name="Yu D."/>
            <person name="Ke L."/>
            <person name="Zhang D."/>
            <person name="Wu Y."/>
            <person name="Sun Y."/>
            <person name="Mei J."/>
            <person name="Sun J."/>
            <person name="Sun Y."/>
        </authorList>
    </citation>
    <scope>NUCLEOTIDE SEQUENCE [LARGE SCALE GENOMIC DNA]</scope>
    <source>
        <strain evidence="3">cv. E1</strain>
        <tissue evidence="2">Leaf</tissue>
    </source>
</reference>
<evidence type="ECO:0000313" key="2">
    <source>
        <dbReference type="EMBL" id="KAH1122436.1"/>
    </source>
</evidence>
<dbReference type="OrthoDB" id="986023at2759"/>
<evidence type="ECO:0000313" key="3">
    <source>
        <dbReference type="Proteomes" id="UP000828251"/>
    </source>
</evidence>
<accession>A0A9D4AJE8</accession>
<protein>
    <recommendedName>
        <fullName evidence="1">RNase H type-1 domain-containing protein</fullName>
    </recommendedName>
</protein>
<dbReference type="AlphaFoldDB" id="A0A9D4AJE8"/>
<dbReference type="GO" id="GO:0004523">
    <property type="term" value="F:RNA-DNA hybrid ribonuclease activity"/>
    <property type="evidence" value="ECO:0007669"/>
    <property type="project" value="InterPro"/>
</dbReference>
<comment type="caution">
    <text evidence="2">The sequence shown here is derived from an EMBL/GenBank/DDBJ whole genome shotgun (WGS) entry which is preliminary data.</text>
</comment>
<dbReference type="GO" id="GO:0003676">
    <property type="term" value="F:nucleic acid binding"/>
    <property type="evidence" value="ECO:0007669"/>
    <property type="project" value="InterPro"/>
</dbReference>
<sequence length="151" mass="17176">MTTMLPNLFKTINNTLKFHLISTAQLDISCKPQAPRARARKTPRPGEVQLGRDLGIIMAVVEGDARTMVRKLQLNLDDGSEILAYIKDAKRLSNGFRRCLFRHAIRSANGVAHSLAKEGTRRNEPTYLLEDVPPHLFVVMELDQRWRDLLD</sequence>
<dbReference type="InterPro" id="IPR002156">
    <property type="entry name" value="RNaseH_domain"/>
</dbReference>
<name>A0A9D4AJE8_9ROSI</name>